<gene>
    <name evidence="1" type="ORF">K0M31_000807</name>
</gene>
<sequence>MSLALEQIRALCDGFRDWGDCLWGGEGATRRGRKEMHASRYTGSLISMTDINHCLDRRIRDNG</sequence>
<dbReference type="Proteomes" id="UP001177670">
    <property type="component" value="Unassembled WGS sequence"/>
</dbReference>
<evidence type="ECO:0000313" key="1">
    <source>
        <dbReference type="EMBL" id="KAK1136242.1"/>
    </source>
</evidence>
<protein>
    <submittedName>
        <fullName evidence="1">Uncharacterized protein</fullName>
    </submittedName>
</protein>
<proteinExistence type="predicted"/>
<evidence type="ECO:0000313" key="2">
    <source>
        <dbReference type="Proteomes" id="UP001177670"/>
    </source>
</evidence>
<name>A0AA40GE90_9HYME</name>
<accession>A0AA40GE90</accession>
<keyword evidence="2" id="KW-1185">Reference proteome</keyword>
<dbReference type="AlphaFoldDB" id="A0AA40GE90"/>
<comment type="caution">
    <text evidence="1">The sequence shown here is derived from an EMBL/GenBank/DDBJ whole genome shotgun (WGS) entry which is preliminary data.</text>
</comment>
<organism evidence="1 2">
    <name type="scientific">Melipona bicolor</name>
    <dbReference type="NCBI Taxonomy" id="60889"/>
    <lineage>
        <taxon>Eukaryota</taxon>
        <taxon>Metazoa</taxon>
        <taxon>Ecdysozoa</taxon>
        <taxon>Arthropoda</taxon>
        <taxon>Hexapoda</taxon>
        <taxon>Insecta</taxon>
        <taxon>Pterygota</taxon>
        <taxon>Neoptera</taxon>
        <taxon>Endopterygota</taxon>
        <taxon>Hymenoptera</taxon>
        <taxon>Apocrita</taxon>
        <taxon>Aculeata</taxon>
        <taxon>Apoidea</taxon>
        <taxon>Anthophila</taxon>
        <taxon>Apidae</taxon>
        <taxon>Melipona</taxon>
    </lineage>
</organism>
<reference evidence="1" key="1">
    <citation type="submission" date="2021-10" db="EMBL/GenBank/DDBJ databases">
        <title>Melipona bicolor Genome sequencing and assembly.</title>
        <authorList>
            <person name="Araujo N.S."/>
            <person name="Arias M.C."/>
        </authorList>
    </citation>
    <scope>NUCLEOTIDE SEQUENCE</scope>
    <source>
        <strain evidence="1">USP_2M_L1-L4_2017</strain>
        <tissue evidence="1">Whole body</tissue>
    </source>
</reference>
<dbReference type="EMBL" id="JAHYIQ010000001">
    <property type="protein sequence ID" value="KAK1136242.1"/>
    <property type="molecule type" value="Genomic_DNA"/>
</dbReference>